<reference evidence="15" key="1">
    <citation type="submission" date="2023-05" db="EMBL/GenBank/DDBJ databases">
        <title>Mycoplasma phocimorsus sp. nov., isolated from Scandinavian patients with seal finger or septic arthritis after contact with seals.</title>
        <authorList>
            <person name="Skafte-Holm A."/>
            <person name="Pedersen T.R."/>
            <person name="Froelund M."/>
            <person name="Stegger M."/>
            <person name="Qvortrup K."/>
            <person name="Michaels D.L."/>
            <person name="Brown D.R."/>
            <person name="Jensen J.S."/>
        </authorList>
    </citation>
    <scope>NUCLEOTIDE SEQUENCE</scope>
    <source>
        <strain evidence="15">M5725</strain>
    </source>
</reference>
<keyword evidence="6 13" id="KW-0963">Cytoplasm</keyword>
<dbReference type="AlphaFoldDB" id="A0AAJ1UWU8"/>
<dbReference type="PANTHER" id="PTHR23117">
    <property type="entry name" value="GUANYLATE KINASE-RELATED"/>
    <property type="match status" value="1"/>
</dbReference>
<dbReference type="EMBL" id="JASDDP010000019">
    <property type="protein sequence ID" value="MDJ1645840.1"/>
    <property type="molecule type" value="Genomic_DNA"/>
</dbReference>
<dbReference type="EC" id="2.7.4.8" evidence="4 13"/>
<name>A0AAJ1UWU8_9MOLU</name>
<dbReference type="InterPro" id="IPR008144">
    <property type="entry name" value="Guanylate_kin-like_dom"/>
</dbReference>
<evidence type="ECO:0000256" key="8">
    <source>
        <dbReference type="ARBA" id="ARBA00022741"/>
    </source>
</evidence>
<evidence type="ECO:0000256" key="4">
    <source>
        <dbReference type="ARBA" id="ARBA00012961"/>
    </source>
</evidence>
<evidence type="ECO:0000256" key="3">
    <source>
        <dbReference type="ARBA" id="ARBA00005790"/>
    </source>
</evidence>
<comment type="similarity">
    <text evidence="3 13">Belongs to the guanylate kinase family.</text>
</comment>
<evidence type="ECO:0000256" key="1">
    <source>
        <dbReference type="ARBA" id="ARBA00003531"/>
    </source>
</evidence>
<evidence type="ECO:0000259" key="14">
    <source>
        <dbReference type="PROSITE" id="PS50052"/>
    </source>
</evidence>
<dbReference type="Gene3D" id="3.30.63.10">
    <property type="entry name" value="Guanylate Kinase phosphate binding domain"/>
    <property type="match status" value="1"/>
</dbReference>
<dbReference type="PROSITE" id="PS00856">
    <property type="entry name" value="GUANYLATE_KINASE_1"/>
    <property type="match status" value="1"/>
</dbReference>
<comment type="function">
    <text evidence="1 13">Essential for recycling GMP and indirectly, cGMP.</text>
</comment>
<dbReference type="FunFam" id="3.30.63.10:FF:000005">
    <property type="entry name" value="Guanylate kinase"/>
    <property type="match status" value="1"/>
</dbReference>
<evidence type="ECO:0000256" key="7">
    <source>
        <dbReference type="ARBA" id="ARBA00022679"/>
    </source>
</evidence>
<evidence type="ECO:0000256" key="2">
    <source>
        <dbReference type="ARBA" id="ARBA00004496"/>
    </source>
</evidence>
<comment type="subcellular location">
    <subcellularLocation>
        <location evidence="2 13">Cytoplasm</location>
    </subcellularLocation>
</comment>
<keyword evidence="9 13" id="KW-0418">Kinase</keyword>
<feature type="domain" description="Guanylate kinase-like" evidence="14">
    <location>
        <begin position="6"/>
        <end position="190"/>
    </location>
</feature>
<organism evidence="15 16">
    <name type="scientific">Mycoplasma phocimorsus</name>
    <dbReference type="NCBI Taxonomy" id="3045839"/>
    <lineage>
        <taxon>Bacteria</taxon>
        <taxon>Bacillati</taxon>
        <taxon>Mycoplasmatota</taxon>
        <taxon>Mollicutes</taxon>
        <taxon>Mycoplasmataceae</taxon>
        <taxon>Mycoplasma</taxon>
    </lineage>
</organism>
<accession>A0AAJ1UWU8</accession>
<evidence type="ECO:0000256" key="6">
    <source>
        <dbReference type="ARBA" id="ARBA00022490"/>
    </source>
</evidence>
<dbReference type="RefSeq" id="WP_283823695.1">
    <property type="nucleotide sequence ID" value="NZ_JASDAY010000022.1"/>
</dbReference>
<evidence type="ECO:0000256" key="11">
    <source>
        <dbReference type="ARBA" id="ARBA00030128"/>
    </source>
</evidence>
<comment type="catalytic activity">
    <reaction evidence="12 13">
        <text>GMP + ATP = GDP + ADP</text>
        <dbReference type="Rhea" id="RHEA:20780"/>
        <dbReference type="ChEBI" id="CHEBI:30616"/>
        <dbReference type="ChEBI" id="CHEBI:58115"/>
        <dbReference type="ChEBI" id="CHEBI:58189"/>
        <dbReference type="ChEBI" id="CHEBI:456216"/>
        <dbReference type="EC" id="2.7.4.8"/>
    </reaction>
</comment>
<evidence type="ECO:0000256" key="10">
    <source>
        <dbReference type="ARBA" id="ARBA00022840"/>
    </source>
</evidence>
<evidence type="ECO:0000313" key="16">
    <source>
        <dbReference type="Proteomes" id="UP001224428"/>
    </source>
</evidence>
<comment type="caution">
    <text evidence="15">The sequence shown here is derived from an EMBL/GenBank/DDBJ whole genome shotgun (WGS) entry which is preliminary data.</text>
</comment>
<evidence type="ECO:0000256" key="13">
    <source>
        <dbReference type="HAMAP-Rule" id="MF_00328"/>
    </source>
</evidence>
<dbReference type="GO" id="GO:0005829">
    <property type="term" value="C:cytosol"/>
    <property type="evidence" value="ECO:0007669"/>
    <property type="project" value="TreeGrafter"/>
</dbReference>
<dbReference type="PROSITE" id="PS50052">
    <property type="entry name" value="GUANYLATE_KINASE_2"/>
    <property type="match status" value="1"/>
</dbReference>
<gene>
    <name evidence="13 15" type="primary">gmk</name>
    <name evidence="15" type="ORF">QLQ80_01905</name>
</gene>
<dbReference type="InterPro" id="IPR017665">
    <property type="entry name" value="Guanylate_kinase"/>
</dbReference>
<keyword evidence="7 13" id="KW-0808">Transferase</keyword>
<evidence type="ECO:0000256" key="5">
    <source>
        <dbReference type="ARBA" id="ARBA00016296"/>
    </source>
</evidence>
<keyword evidence="16" id="KW-1185">Reference proteome</keyword>
<evidence type="ECO:0000256" key="9">
    <source>
        <dbReference type="ARBA" id="ARBA00022777"/>
    </source>
</evidence>
<dbReference type="HAMAP" id="MF_00328">
    <property type="entry name" value="Guanylate_kinase"/>
    <property type="match status" value="1"/>
</dbReference>
<dbReference type="InterPro" id="IPR020590">
    <property type="entry name" value="Guanylate_kinase_CS"/>
</dbReference>
<dbReference type="SUPFAM" id="SSF52540">
    <property type="entry name" value="P-loop containing nucleoside triphosphate hydrolases"/>
    <property type="match status" value="1"/>
</dbReference>
<dbReference type="SMART" id="SM00072">
    <property type="entry name" value="GuKc"/>
    <property type="match status" value="1"/>
</dbReference>
<evidence type="ECO:0000256" key="12">
    <source>
        <dbReference type="ARBA" id="ARBA00048594"/>
    </source>
</evidence>
<dbReference type="GO" id="GO:0004385">
    <property type="term" value="F:GMP kinase activity"/>
    <property type="evidence" value="ECO:0007669"/>
    <property type="project" value="UniProtKB-UniRule"/>
</dbReference>
<dbReference type="InterPro" id="IPR008145">
    <property type="entry name" value="GK/Ca_channel_bsu"/>
</dbReference>
<evidence type="ECO:0000313" key="15">
    <source>
        <dbReference type="EMBL" id="MDJ1645840.1"/>
    </source>
</evidence>
<protein>
    <recommendedName>
        <fullName evidence="5 13">Guanylate kinase</fullName>
        <ecNumber evidence="4 13">2.7.4.8</ecNumber>
    </recommendedName>
    <alternativeName>
        <fullName evidence="11 13">GMP kinase</fullName>
    </alternativeName>
</protein>
<keyword evidence="8 13" id="KW-0547">Nucleotide-binding</keyword>
<feature type="binding site" evidence="13">
    <location>
        <begin position="13"/>
        <end position="20"/>
    </location>
    <ligand>
        <name>ATP</name>
        <dbReference type="ChEBI" id="CHEBI:30616"/>
    </ligand>
</feature>
<dbReference type="Pfam" id="PF00625">
    <property type="entry name" value="Guanylate_kin"/>
    <property type="match status" value="1"/>
</dbReference>
<dbReference type="NCBIfam" id="TIGR03263">
    <property type="entry name" value="guanyl_kin"/>
    <property type="match status" value="1"/>
</dbReference>
<dbReference type="PANTHER" id="PTHR23117:SF13">
    <property type="entry name" value="GUANYLATE KINASE"/>
    <property type="match status" value="1"/>
</dbReference>
<dbReference type="Gene3D" id="3.40.50.300">
    <property type="entry name" value="P-loop containing nucleotide triphosphate hydrolases"/>
    <property type="match status" value="1"/>
</dbReference>
<dbReference type="CDD" id="cd00071">
    <property type="entry name" value="GMPK"/>
    <property type="match status" value="1"/>
</dbReference>
<keyword evidence="10 13" id="KW-0067">ATP-binding</keyword>
<proteinExistence type="inferred from homology"/>
<sequence>MNKSNKMLIIFCGPSGVGKGTIERYLFNNKQLKLALSISVTSRLPREGEIEGIHYFFISKEEFKQKIRDNKLIEYSKHFNNYYGTLKEQVDTIITNGSIPFLEIETNGARKIIEENEITNEYDIISIFVHAPDMKELESRIRNRNTESEENIRLRLEKAKSEIGESGLFQYHVTNHTPEQAANEISKIIIKHIKVGE</sequence>
<dbReference type="GO" id="GO:0005524">
    <property type="term" value="F:ATP binding"/>
    <property type="evidence" value="ECO:0007669"/>
    <property type="project" value="UniProtKB-UniRule"/>
</dbReference>
<dbReference type="Proteomes" id="UP001224428">
    <property type="component" value="Unassembled WGS sequence"/>
</dbReference>
<dbReference type="InterPro" id="IPR027417">
    <property type="entry name" value="P-loop_NTPase"/>
</dbReference>